<dbReference type="PROSITE" id="PS51504">
    <property type="entry name" value="H15"/>
    <property type="match status" value="1"/>
</dbReference>
<feature type="domain" description="H15" evidence="8">
    <location>
        <begin position="16"/>
        <end position="85"/>
    </location>
</feature>
<dbReference type="EMBL" id="LODT01000021">
    <property type="protein sequence ID" value="KYQ96892.1"/>
    <property type="molecule type" value="Genomic_DNA"/>
</dbReference>
<dbReference type="InParanoid" id="A0A151ZSH2"/>
<keyword evidence="10" id="KW-1185">Reference proteome</keyword>
<dbReference type="Proteomes" id="UP000076078">
    <property type="component" value="Unassembled WGS sequence"/>
</dbReference>
<evidence type="ECO:0000259" key="8">
    <source>
        <dbReference type="PROSITE" id="PS51504"/>
    </source>
</evidence>
<accession>A0A151ZSH2</accession>
<dbReference type="OrthoDB" id="1110759at2759"/>
<dbReference type="InterPro" id="IPR036390">
    <property type="entry name" value="WH_DNA-bd_sf"/>
</dbReference>
<sequence>MSTKKKTASKPKKSTNHPPYFNMIGSAIVHYGERFGSSVIAIQKFMESNYDLDIETYKIHFKTQIKRLVAEGKLEKIKQSYKLSQKGRNEIKKLIPTLAGPKKKAAGSASTDDESSDDQAPPPPKKPVKKAPAKKPAAAPKKKSAASKKNVSKPPAKKPAAKKPAAKK</sequence>
<dbReference type="PANTHER" id="PTHR11467:SF36">
    <property type="entry name" value="HISTONE 24-RELATED"/>
    <property type="match status" value="1"/>
</dbReference>
<organism evidence="9 10">
    <name type="scientific">Tieghemostelium lacteum</name>
    <name type="common">Slime mold</name>
    <name type="synonym">Dictyostelium lacteum</name>
    <dbReference type="NCBI Taxonomy" id="361077"/>
    <lineage>
        <taxon>Eukaryota</taxon>
        <taxon>Amoebozoa</taxon>
        <taxon>Evosea</taxon>
        <taxon>Eumycetozoa</taxon>
        <taxon>Dictyostelia</taxon>
        <taxon>Dictyosteliales</taxon>
        <taxon>Raperosteliaceae</taxon>
        <taxon>Tieghemostelium</taxon>
    </lineage>
</organism>
<dbReference type="InterPro" id="IPR005818">
    <property type="entry name" value="Histone_H1/H5_H15"/>
</dbReference>
<dbReference type="GO" id="GO:0045910">
    <property type="term" value="P:negative regulation of DNA recombination"/>
    <property type="evidence" value="ECO:0007669"/>
    <property type="project" value="TreeGrafter"/>
</dbReference>
<dbReference type="InterPro" id="IPR036388">
    <property type="entry name" value="WH-like_DNA-bd_sf"/>
</dbReference>
<reference evidence="9 10" key="1">
    <citation type="submission" date="2015-12" db="EMBL/GenBank/DDBJ databases">
        <title>Dictyostelia acquired genes for synthesis and detection of signals that induce cell-type specialization by lateral gene transfer from prokaryotes.</title>
        <authorList>
            <person name="Gloeckner G."/>
            <person name="Schaap P."/>
        </authorList>
    </citation>
    <scope>NUCLEOTIDE SEQUENCE [LARGE SCALE GENOMIC DNA]</scope>
    <source>
        <strain evidence="9 10">TK</strain>
    </source>
</reference>
<feature type="region of interest" description="Disordered" evidence="7">
    <location>
        <begin position="83"/>
        <end position="168"/>
    </location>
</feature>
<dbReference type="AlphaFoldDB" id="A0A151ZSH2"/>
<evidence type="ECO:0000313" key="10">
    <source>
        <dbReference type="Proteomes" id="UP000076078"/>
    </source>
</evidence>
<dbReference type="GO" id="GO:0000786">
    <property type="term" value="C:nucleosome"/>
    <property type="evidence" value="ECO:0007669"/>
    <property type="project" value="InterPro"/>
</dbReference>
<comment type="similarity">
    <text evidence="6">Belongs to the histone H1/H5 family.</text>
</comment>
<keyword evidence="4 6" id="KW-0238">DNA-binding</keyword>
<evidence type="ECO:0000256" key="3">
    <source>
        <dbReference type="ARBA" id="ARBA00022454"/>
    </source>
</evidence>
<comment type="subcellular location">
    <subcellularLocation>
        <location evidence="2">Chromosome</location>
    </subcellularLocation>
    <subcellularLocation>
        <location evidence="1 6">Nucleus</location>
    </subcellularLocation>
</comment>
<protein>
    <recommendedName>
        <fullName evidence="8">H15 domain-containing protein</fullName>
    </recommendedName>
</protein>
<dbReference type="PANTHER" id="PTHR11467">
    <property type="entry name" value="HISTONE H1"/>
    <property type="match status" value="1"/>
</dbReference>
<dbReference type="SUPFAM" id="SSF46785">
    <property type="entry name" value="Winged helix' DNA-binding domain"/>
    <property type="match status" value="1"/>
</dbReference>
<evidence type="ECO:0000256" key="2">
    <source>
        <dbReference type="ARBA" id="ARBA00004286"/>
    </source>
</evidence>
<dbReference type="GO" id="GO:0030527">
    <property type="term" value="F:structural constituent of chromatin"/>
    <property type="evidence" value="ECO:0007669"/>
    <property type="project" value="InterPro"/>
</dbReference>
<dbReference type="GO" id="GO:0005634">
    <property type="term" value="C:nucleus"/>
    <property type="evidence" value="ECO:0007669"/>
    <property type="project" value="UniProtKB-SubCell"/>
</dbReference>
<keyword evidence="5 6" id="KW-0539">Nucleus</keyword>
<evidence type="ECO:0000313" key="9">
    <source>
        <dbReference type="EMBL" id="KYQ96892.1"/>
    </source>
</evidence>
<dbReference type="PRINTS" id="PR00624">
    <property type="entry name" value="HISTONEH5"/>
</dbReference>
<dbReference type="SMART" id="SM00526">
    <property type="entry name" value="H15"/>
    <property type="match status" value="1"/>
</dbReference>
<dbReference type="CDD" id="cd00073">
    <property type="entry name" value="H15"/>
    <property type="match status" value="1"/>
</dbReference>
<dbReference type="FunCoup" id="A0A151ZSH2">
    <property type="interactions" value="7"/>
</dbReference>
<dbReference type="STRING" id="361077.A0A151ZSH2"/>
<comment type="caution">
    <text evidence="9">The sequence shown here is derived from an EMBL/GenBank/DDBJ whole genome shotgun (WGS) entry which is preliminary data.</text>
</comment>
<gene>
    <name evidence="9" type="ORF">DLAC_04205</name>
</gene>
<dbReference type="GO" id="GO:0030261">
    <property type="term" value="P:chromosome condensation"/>
    <property type="evidence" value="ECO:0007669"/>
    <property type="project" value="TreeGrafter"/>
</dbReference>
<evidence type="ECO:0000256" key="7">
    <source>
        <dbReference type="SAM" id="MobiDB-lite"/>
    </source>
</evidence>
<dbReference type="Gene3D" id="1.10.10.10">
    <property type="entry name" value="Winged helix-like DNA-binding domain superfamily/Winged helix DNA-binding domain"/>
    <property type="match status" value="1"/>
</dbReference>
<evidence type="ECO:0000256" key="6">
    <source>
        <dbReference type="RuleBase" id="RU003894"/>
    </source>
</evidence>
<proteinExistence type="inferred from homology"/>
<evidence type="ECO:0000256" key="1">
    <source>
        <dbReference type="ARBA" id="ARBA00004123"/>
    </source>
</evidence>
<dbReference type="InterPro" id="IPR005819">
    <property type="entry name" value="H1/H5"/>
</dbReference>
<dbReference type="Pfam" id="PF00538">
    <property type="entry name" value="Linker_histone"/>
    <property type="match status" value="1"/>
</dbReference>
<dbReference type="GO" id="GO:0003690">
    <property type="term" value="F:double-stranded DNA binding"/>
    <property type="evidence" value="ECO:0007669"/>
    <property type="project" value="TreeGrafter"/>
</dbReference>
<keyword evidence="3 6" id="KW-0158">Chromosome</keyword>
<feature type="compositionally biased region" description="Basic residues" evidence="7">
    <location>
        <begin position="155"/>
        <end position="168"/>
    </location>
</feature>
<evidence type="ECO:0000256" key="5">
    <source>
        <dbReference type="ARBA" id="ARBA00023242"/>
    </source>
</evidence>
<evidence type="ECO:0000256" key="4">
    <source>
        <dbReference type="ARBA" id="ARBA00023125"/>
    </source>
</evidence>
<dbReference type="GO" id="GO:0031492">
    <property type="term" value="F:nucleosomal DNA binding"/>
    <property type="evidence" value="ECO:0007669"/>
    <property type="project" value="TreeGrafter"/>
</dbReference>
<dbReference type="OMA" id="IKNHYKV"/>
<dbReference type="GO" id="GO:0006334">
    <property type="term" value="P:nucleosome assembly"/>
    <property type="evidence" value="ECO:0007669"/>
    <property type="project" value="InterPro"/>
</dbReference>
<name>A0A151ZSH2_TIELA</name>